<dbReference type="InterPro" id="IPR029058">
    <property type="entry name" value="AB_hydrolase_fold"/>
</dbReference>
<sequence>MRPLLVISIASLAYAAPSIQWKHCTVDNFPALSALAQPDDLQQLATVSTDIIDCAELQVPLDWNHPHGKNITLGMARYKATRPDKRLGSLVYNPGGPGGTASTGAIAQALGRHTYTNATVEHYDVIGLDPRGIGLSTRVKCDPDRYNKRVSLFPTTEEEFQALVEKNRALGESCRNLTGDLFFHVDTTNAAKDIEAVRLALGEHKLNWLGLSYGTQLGGAYAELYPEHVGRMVLDGNLDHAQSETSTLQTEVSTHEDVLNQFFTWCNTTATAEQCPLKGQNLPQIYDDLIAAADESPIPAPGCNGTCRPFVTGEDIRFNLQGGLVYVQKPVGSSRPDWSDLAQILNETISGNATSFSSGFVSFATSESDPSYPDIAIGCLDWSHASTTLSEMIYKSQLSTYLAPHTKGATQSYRYQASCIGWPAPLANPLHRLNQTAMAKAPPILMVNAFHDPETSYVWANSLLEQIPSGVLLTRDGNGHTSYSLGGEASTVIDAFLVNGTLPRRNTVVDS</sequence>
<dbReference type="SUPFAM" id="SSF53474">
    <property type="entry name" value="alpha/beta-Hydrolases"/>
    <property type="match status" value="1"/>
</dbReference>
<comment type="caution">
    <text evidence="6">The sequence shown here is derived from an EMBL/GenBank/DDBJ whole genome shotgun (WGS) entry which is preliminary data.</text>
</comment>
<accession>A0ABR4HH43</accession>
<protein>
    <submittedName>
        <fullName evidence="6">Alpha/Beta hydrolase protein</fullName>
    </submittedName>
</protein>
<keyword evidence="3" id="KW-0732">Signal</keyword>
<dbReference type="Proteomes" id="UP001610335">
    <property type="component" value="Unassembled WGS sequence"/>
</dbReference>
<dbReference type="Gene3D" id="3.40.50.1820">
    <property type="entry name" value="alpha/beta hydrolase"/>
    <property type="match status" value="1"/>
</dbReference>
<dbReference type="InterPro" id="IPR000073">
    <property type="entry name" value="AB_hydrolase_1"/>
</dbReference>
<evidence type="ECO:0000313" key="7">
    <source>
        <dbReference type="Proteomes" id="UP001610335"/>
    </source>
</evidence>
<dbReference type="InterPro" id="IPR013595">
    <property type="entry name" value="Pept_S33_TAP-like_C"/>
</dbReference>
<keyword evidence="7" id="KW-1185">Reference proteome</keyword>
<dbReference type="EMBL" id="JBFXLS010000131">
    <property type="protein sequence ID" value="KAL2814092.1"/>
    <property type="molecule type" value="Genomic_DNA"/>
</dbReference>
<dbReference type="Pfam" id="PF08386">
    <property type="entry name" value="Abhydrolase_4"/>
    <property type="match status" value="1"/>
</dbReference>
<name>A0ABR4HH43_9EURO</name>
<dbReference type="PANTHER" id="PTHR43248:SF30">
    <property type="entry name" value="AB HYDROLASE-1 DOMAIN-CONTAINING PROTEIN"/>
    <property type="match status" value="1"/>
</dbReference>
<dbReference type="PANTHER" id="PTHR43248">
    <property type="entry name" value="2-SUCCINYL-6-HYDROXY-2,4-CYCLOHEXADIENE-1-CARBOXYLATE SYNTHASE"/>
    <property type="match status" value="1"/>
</dbReference>
<evidence type="ECO:0000256" key="1">
    <source>
        <dbReference type="ARBA" id="ARBA00010088"/>
    </source>
</evidence>
<keyword evidence="2 6" id="KW-0378">Hydrolase</keyword>
<evidence type="ECO:0000256" key="2">
    <source>
        <dbReference type="ARBA" id="ARBA00022801"/>
    </source>
</evidence>
<evidence type="ECO:0000313" key="6">
    <source>
        <dbReference type="EMBL" id="KAL2814092.1"/>
    </source>
</evidence>
<dbReference type="Pfam" id="PF00561">
    <property type="entry name" value="Abhydrolase_1"/>
    <property type="match status" value="1"/>
</dbReference>
<organism evidence="6 7">
    <name type="scientific">Aspergillus cavernicola</name>
    <dbReference type="NCBI Taxonomy" id="176166"/>
    <lineage>
        <taxon>Eukaryota</taxon>
        <taxon>Fungi</taxon>
        <taxon>Dikarya</taxon>
        <taxon>Ascomycota</taxon>
        <taxon>Pezizomycotina</taxon>
        <taxon>Eurotiomycetes</taxon>
        <taxon>Eurotiomycetidae</taxon>
        <taxon>Eurotiales</taxon>
        <taxon>Aspergillaceae</taxon>
        <taxon>Aspergillus</taxon>
        <taxon>Aspergillus subgen. Nidulantes</taxon>
    </lineage>
</organism>
<feature type="domain" description="AB hydrolase-1" evidence="4">
    <location>
        <begin position="90"/>
        <end position="269"/>
    </location>
</feature>
<reference evidence="6 7" key="1">
    <citation type="submission" date="2024-07" db="EMBL/GenBank/DDBJ databases">
        <title>Section-level genome sequencing and comparative genomics of Aspergillus sections Usti and Cavernicolus.</title>
        <authorList>
            <consortium name="Lawrence Berkeley National Laboratory"/>
            <person name="Nybo J.L."/>
            <person name="Vesth T.C."/>
            <person name="Theobald S."/>
            <person name="Frisvad J.C."/>
            <person name="Larsen T.O."/>
            <person name="Kjaerboelling I."/>
            <person name="Rothschild-Mancinelli K."/>
            <person name="Lyhne E.K."/>
            <person name="Kogle M.E."/>
            <person name="Barry K."/>
            <person name="Clum A."/>
            <person name="Na H."/>
            <person name="Ledsgaard L."/>
            <person name="Lin J."/>
            <person name="Lipzen A."/>
            <person name="Kuo A."/>
            <person name="Riley R."/>
            <person name="Mondo S."/>
            <person name="LaButti K."/>
            <person name="Haridas S."/>
            <person name="Pangalinan J."/>
            <person name="Salamov A.A."/>
            <person name="Simmons B.A."/>
            <person name="Magnuson J.K."/>
            <person name="Chen J."/>
            <person name="Drula E."/>
            <person name="Henrissat B."/>
            <person name="Wiebenga A."/>
            <person name="Lubbers R.J."/>
            <person name="Gomes A.C."/>
            <person name="Makela M.R."/>
            <person name="Stajich J."/>
            <person name="Grigoriev I.V."/>
            <person name="Mortensen U.H."/>
            <person name="De vries R.P."/>
            <person name="Baker S.E."/>
            <person name="Andersen M.R."/>
        </authorList>
    </citation>
    <scope>NUCLEOTIDE SEQUENCE [LARGE SCALE GENOMIC DNA]</scope>
    <source>
        <strain evidence="6 7">CBS 600.67</strain>
    </source>
</reference>
<feature type="signal peptide" evidence="3">
    <location>
        <begin position="1"/>
        <end position="15"/>
    </location>
</feature>
<gene>
    <name evidence="6" type="ORF">BDW59DRAFT_154512</name>
</gene>
<proteinExistence type="inferred from homology"/>
<dbReference type="InterPro" id="IPR051601">
    <property type="entry name" value="Serine_prot/Carboxylest_S33"/>
</dbReference>
<comment type="similarity">
    <text evidence="1">Belongs to the peptidase S33 family.</text>
</comment>
<dbReference type="GO" id="GO:0016787">
    <property type="term" value="F:hydrolase activity"/>
    <property type="evidence" value="ECO:0007669"/>
    <property type="project" value="UniProtKB-KW"/>
</dbReference>
<evidence type="ECO:0000256" key="3">
    <source>
        <dbReference type="SAM" id="SignalP"/>
    </source>
</evidence>
<evidence type="ECO:0000259" key="4">
    <source>
        <dbReference type="Pfam" id="PF00561"/>
    </source>
</evidence>
<evidence type="ECO:0000259" key="5">
    <source>
        <dbReference type="Pfam" id="PF08386"/>
    </source>
</evidence>
<feature type="domain" description="Peptidase S33 tripeptidyl aminopeptidase-like C-terminal" evidence="5">
    <location>
        <begin position="410"/>
        <end position="508"/>
    </location>
</feature>
<feature type="chain" id="PRO_5047365158" evidence="3">
    <location>
        <begin position="16"/>
        <end position="511"/>
    </location>
</feature>